<evidence type="ECO:0000256" key="1">
    <source>
        <dbReference type="SAM" id="MobiDB-lite"/>
    </source>
</evidence>
<dbReference type="Proteomes" id="UP000770661">
    <property type="component" value="Unassembled WGS sequence"/>
</dbReference>
<evidence type="ECO:0000313" key="2">
    <source>
        <dbReference type="EMBL" id="KAG0714529.1"/>
    </source>
</evidence>
<gene>
    <name evidence="2" type="ORF">GWK47_013964</name>
</gene>
<feature type="compositionally biased region" description="Polar residues" evidence="1">
    <location>
        <begin position="80"/>
        <end position="92"/>
    </location>
</feature>
<name>A0A8J5CL88_CHIOP</name>
<evidence type="ECO:0000313" key="3">
    <source>
        <dbReference type="Proteomes" id="UP000770661"/>
    </source>
</evidence>
<dbReference type="EMBL" id="JACEEZ010020457">
    <property type="protein sequence ID" value="KAG0714529.1"/>
    <property type="molecule type" value="Genomic_DNA"/>
</dbReference>
<proteinExistence type="predicted"/>
<protein>
    <submittedName>
        <fullName evidence="2">Uncharacterized protein</fullName>
    </submittedName>
</protein>
<accession>A0A8J5CL88</accession>
<reference evidence="2" key="1">
    <citation type="submission" date="2020-07" db="EMBL/GenBank/DDBJ databases">
        <title>The High-quality genome of the commercially important snow crab, Chionoecetes opilio.</title>
        <authorList>
            <person name="Jeong J.-H."/>
            <person name="Ryu S."/>
        </authorList>
    </citation>
    <scope>NUCLEOTIDE SEQUENCE</scope>
    <source>
        <strain evidence="2">MADBK_172401_WGS</strain>
        <tissue evidence="2">Digestive gland</tissue>
    </source>
</reference>
<dbReference type="AlphaFoldDB" id="A0A8J5CL88"/>
<organism evidence="2 3">
    <name type="scientific">Chionoecetes opilio</name>
    <name type="common">Atlantic snow crab</name>
    <name type="synonym">Cancer opilio</name>
    <dbReference type="NCBI Taxonomy" id="41210"/>
    <lineage>
        <taxon>Eukaryota</taxon>
        <taxon>Metazoa</taxon>
        <taxon>Ecdysozoa</taxon>
        <taxon>Arthropoda</taxon>
        <taxon>Crustacea</taxon>
        <taxon>Multicrustacea</taxon>
        <taxon>Malacostraca</taxon>
        <taxon>Eumalacostraca</taxon>
        <taxon>Eucarida</taxon>
        <taxon>Decapoda</taxon>
        <taxon>Pleocyemata</taxon>
        <taxon>Brachyura</taxon>
        <taxon>Eubrachyura</taxon>
        <taxon>Majoidea</taxon>
        <taxon>Majidae</taxon>
        <taxon>Chionoecetes</taxon>
    </lineage>
</organism>
<comment type="caution">
    <text evidence="2">The sequence shown here is derived from an EMBL/GenBank/DDBJ whole genome shotgun (WGS) entry which is preliminary data.</text>
</comment>
<feature type="region of interest" description="Disordered" evidence="1">
    <location>
        <begin position="74"/>
        <end position="108"/>
    </location>
</feature>
<keyword evidence="3" id="KW-1185">Reference proteome</keyword>
<sequence>MSSKPPRLFPSGLTLESSNDSVIDGVPSFGFLAERDGGNIGGLVEFFATNDTASKLKDDALAFLKEALMSKKPNPGRTMKNFSVSPTCSSVVKGQPKPFRRPGALHPKPGGVAKAIPLPQLQMLEIPAVADWSREGRSGTSGPLVALGFCKTMA</sequence>